<feature type="region of interest" description="Disordered" evidence="9">
    <location>
        <begin position="490"/>
        <end position="519"/>
    </location>
</feature>
<dbReference type="AlphaFoldDB" id="A0A914M3K0"/>
<dbReference type="SUPFAM" id="SSF50978">
    <property type="entry name" value="WD40 repeat-like"/>
    <property type="match status" value="1"/>
</dbReference>
<keyword evidence="3 7" id="KW-0853">WD repeat</keyword>
<name>A0A914M3K0_MELIC</name>
<dbReference type="WBParaSite" id="Minc3s01241g21997">
    <property type="protein sequence ID" value="Minc3s01241g21997"/>
    <property type="gene ID" value="Minc3s01241g21997"/>
</dbReference>
<dbReference type="GO" id="GO:0000785">
    <property type="term" value="C:chromatin"/>
    <property type="evidence" value="ECO:0007669"/>
    <property type="project" value="TreeGrafter"/>
</dbReference>
<evidence type="ECO:0000256" key="1">
    <source>
        <dbReference type="ARBA" id="ARBA00004123"/>
    </source>
</evidence>
<reference evidence="12" key="1">
    <citation type="submission" date="2022-11" db="UniProtKB">
        <authorList>
            <consortium name="WormBaseParasite"/>
        </authorList>
    </citation>
    <scope>IDENTIFICATION</scope>
</reference>
<evidence type="ECO:0000313" key="12">
    <source>
        <dbReference type="WBParaSite" id="Minc3s01241g21997"/>
    </source>
</evidence>
<proteinExistence type="inferred from homology"/>
<dbReference type="InterPro" id="IPR001680">
    <property type="entry name" value="WD40_rpt"/>
</dbReference>
<dbReference type="PANTHER" id="PTHR13831:SF0">
    <property type="entry name" value="PROTEIN HIRA"/>
    <property type="match status" value="1"/>
</dbReference>
<accession>A0A914M3K0</accession>
<protein>
    <recommendedName>
        <fullName evidence="8">Protein HIRA</fullName>
    </recommendedName>
</protein>
<evidence type="ECO:0000256" key="4">
    <source>
        <dbReference type="ARBA" id="ARBA00022737"/>
    </source>
</evidence>
<organism evidence="11 12">
    <name type="scientific">Meloidogyne incognita</name>
    <name type="common">Southern root-knot nematode worm</name>
    <name type="synonym">Oxyuris incognita</name>
    <dbReference type="NCBI Taxonomy" id="6306"/>
    <lineage>
        <taxon>Eukaryota</taxon>
        <taxon>Metazoa</taxon>
        <taxon>Ecdysozoa</taxon>
        <taxon>Nematoda</taxon>
        <taxon>Chromadorea</taxon>
        <taxon>Rhabditida</taxon>
        <taxon>Tylenchina</taxon>
        <taxon>Tylenchomorpha</taxon>
        <taxon>Tylenchoidea</taxon>
        <taxon>Meloidogynidae</taxon>
        <taxon>Meloidogyninae</taxon>
        <taxon>Meloidogyne</taxon>
        <taxon>Meloidogyne incognita group</taxon>
    </lineage>
</organism>
<comment type="function">
    <text evidence="8">Required for replication-independent chromatin assembly and for the periodic repression of histone gene transcription during the cell cycle.</text>
</comment>
<dbReference type="PROSITE" id="PS50082">
    <property type="entry name" value="WD_REPEATS_2"/>
    <property type="match status" value="2"/>
</dbReference>
<evidence type="ECO:0000256" key="5">
    <source>
        <dbReference type="ARBA" id="ARBA00022853"/>
    </source>
</evidence>
<dbReference type="InterPro" id="IPR055410">
    <property type="entry name" value="Beta-prop_CAF1B_HIR1"/>
</dbReference>
<dbReference type="GO" id="GO:0006351">
    <property type="term" value="P:DNA-templated transcription"/>
    <property type="evidence" value="ECO:0007669"/>
    <property type="project" value="InterPro"/>
</dbReference>
<dbReference type="PROSITE" id="PS50294">
    <property type="entry name" value="WD_REPEATS_REGION"/>
    <property type="match status" value="2"/>
</dbReference>
<evidence type="ECO:0000256" key="8">
    <source>
        <dbReference type="RuleBase" id="RU364014"/>
    </source>
</evidence>
<dbReference type="InterPro" id="IPR036322">
    <property type="entry name" value="WD40_repeat_dom_sf"/>
</dbReference>
<feature type="repeat" description="WD" evidence="7">
    <location>
        <begin position="192"/>
        <end position="233"/>
    </location>
</feature>
<dbReference type="Gene3D" id="2.130.10.10">
    <property type="entry name" value="YVTN repeat-like/Quinoprotein amine dehydrogenase"/>
    <property type="match status" value="2"/>
</dbReference>
<dbReference type="Pfam" id="PF24105">
    <property type="entry name" value="Beta-prop_CAF1B_HIR1"/>
    <property type="match status" value="1"/>
</dbReference>
<dbReference type="GO" id="GO:0000417">
    <property type="term" value="C:HIR complex"/>
    <property type="evidence" value="ECO:0007669"/>
    <property type="project" value="TreeGrafter"/>
</dbReference>
<comment type="subcellular location">
    <subcellularLocation>
        <location evidence="1 8">Nucleus</location>
    </subcellularLocation>
</comment>
<evidence type="ECO:0000256" key="9">
    <source>
        <dbReference type="SAM" id="MobiDB-lite"/>
    </source>
</evidence>
<feature type="domain" description="CAF1B/HIR1 beta-propeller" evidence="10">
    <location>
        <begin position="6"/>
        <end position="379"/>
    </location>
</feature>
<evidence type="ECO:0000259" key="10">
    <source>
        <dbReference type="Pfam" id="PF24105"/>
    </source>
</evidence>
<keyword evidence="8" id="KW-0805">Transcription regulation</keyword>
<evidence type="ECO:0000256" key="6">
    <source>
        <dbReference type="ARBA" id="ARBA00023242"/>
    </source>
</evidence>
<keyword evidence="5 8" id="KW-0156">Chromatin regulator</keyword>
<evidence type="ECO:0000256" key="3">
    <source>
        <dbReference type="ARBA" id="ARBA00022574"/>
    </source>
</evidence>
<dbReference type="InterPro" id="IPR031120">
    <property type="entry name" value="HIR1-like"/>
</dbReference>
<dbReference type="GO" id="GO:0005634">
    <property type="term" value="C:nucleus"/>
    <property type="evidence" value="ECO:0007669"/>
    <property type="project" value="UniProtKB-SubCell"/>
</dbReference>
<dbReference type="Proteomes" id="UP000887563">
    <property type="component" value="Unplaced"/>
</dbReference>
<feature type="repeat" description="WD" evidence="7">
    <location>
        <begin position="145"/>
        <end position="177"/>
    </location>
</feature>
<dbReference type="GO" id="GO:0031491">
    <property type="term" value="F:nucleosome binding"/>
    <property type="evidence" value="ECO:0007669"/>
    <property type="project" value="TreeGrafter"/>
</dbReference>
<comment type="similarity">
    <text evidence="2 8">Belongs to the WD repeat HIR1 family.</text>
</comment>
<dbReference type="InterPro" id="IPR015943">
    <property type="entry name" value="WD40/YVTN_repeat-like_dom_sf"/>
</dbReference>
<dbReference type="SMART" id="SM00320">
    <property type="entry name" value="WD40"/>
    <property type="match status" value="6"/>
</dbReference>
<evidence type="ECO:0000256" key="2">
    <source>
        <dbReference type="ARBA" id="ARBA00007306"/>
    </source>
</evidence>
<keyword evidence="11" id="KW-1185">Reference proteome</keyword>
<evidence type="ECO:0000313" key="11">
    <source>
        <dbReference type="Proteomes" id="UP000887563"/>
    </source>
</evidence>
<dbReference type="GO" id="GO:0006338">
    <property type="term" value="P:chromatin remodeling"/>
    <property type="evidence" value="ECO:0007669"/>
    <property type="project" value="TreeGrafter"/>
</dbReference>
<sequence length="769" mass="86767">MRLYDVPWISHEGGNIFSLDIHPSGSKLATAGQDGGGAGLLIVWDLDFLNASIDESTEVMPAYNNHPMARIPHSSSINCVRWTRDPSSKRLVCGGDDPVLCIYECTGVFTSMGSIDQPSSSSTTLPSEQPEILRKVENYRCTHKLFGHTLDVLHLDWSPDGKYLASCSLDNSIIIWNARKLPEKLTTLKQSGGGHSRGVKGLAWDPVGRFLATQAEDNTLKIWQTDSWTCVHTFSEPFAESAISTLFCRMDWSPDGCFLVAPCAMNNGGPTAKIFMRKDWSYSRDLVGFRKAVCAVRANPHCFQRSNYSGTNSNFACFAIGSRDRSISIWLMPNFARPLVVVEKVFKDSVVDLSWCDLTLAASSKDGVVRILKFSDNEIGNMLSTQETASIIEKLYGIKQHNTSDEHLNNNDDSFSSTNGIQNIAFPSSSDFGYTSICESLARRTAETTINSEEELFKIAFGREPPKRRVSMEMLKKFVRKAKRHKNGIEQQNNSIPSNGFEKSSHPCQNDETNGINNTKINSDRRLFKRAENFKERRKIFELPERKRLLIARIEKDSPINYIEVINNYPLKSYIEPRIARLCGYNRRKGVEEEEHQPNWTWFSRRHISLLLANRIWTAIATSDAHFLTFSTQTGRLIFDVCLKEQASFFQQLNLENLLIGGCGGIISVWNIPQRKQEMQQSIAPLFTFQNQQLISAILLPQTNNGNNGAKETFAGIDLKFSDLNVYRYLPNSNGWSKISTLFDYIIKNDVPDDIVSILMEQEEETQDG</sequence>
<dbReference type="PANTHER" id="PTHR13831">
    <property type="entry name" value="MEMBER OF THE HIR1 FAMILY OF WD-REPEAT PROTEINS"/>
    <property type="match status" value="1"/>
</dbReference>
<keyword evidence="8" id="KW-0678">Repressor</keyword>
<keyword evidence="8" id="KW-0804">Transcription</keyword>
<dbReference type="CDD" id="cd00200">
    <property type="entry name" value="WD40"/>
    <property type="match status" value="1"/>
</dbReference>
<evidence type="ECO:0000256" key="7">
    <source>
        <dbReference type="PROSITE-ProRule" id="PRU00221"/>
    </source>
</evidence>
<keyword evidence="6 8" id="KW-0539">Nucleus</keyword>
<keyword evidence="4 8" id="KW-0677">Repeat</keyword>